<accession>A0A5J5BHU9</accession>
<gene>
    <name evidence="2" type="ORF">F0562_023545</name>
</gene>
<dbReference type="OrthoDB" id="1743841at2759"/>
<protein>
    <submittedName>
        <fullName evidence="2">Uncharacterized protein</fullName>
    </submittedName>
</protein>
<proteinExistence type="predicted"/>
<name>A0A5J5BHU9_9ASTE</name>
<evidence type="ECO:0000313" key="3">
    <source>
        <dbReference type="Proteomes" id="UP000325577"/>
    </source>
</evidence>
<dbReference type="AlphaFoldDB" id="A0A5J5BHU9"/>
<feature type="region of interest" description="Disordered" evidence="1">
    <location>
        <begin position="1"/>
        <end position="22"/>
    </location>
</feature>
<reference evidence="2 3" key="1">
    <citation type="submission" date="2019-09" db="EMBL/GenBank/DDBJ databases">
        <title>A chromosome-level genome assembly of the Chinese tupelo Nyssa sinensis.</title>
        <authorList>
            <person name="Yang X."/>
            <person name="Kang M."/>
            <person name="Yang Y."/>
            <person name="Xiong H."/>
            <person name="Wang M."/>
            <person name="Zhang Z."/>
            <person name="Wang Z."/>
            <person name="Wu H."/>
            <person name="Ma T."/>
            <person name="Liu J."/>
            <person name="Xi Z."/>
        </authorList>
    </citation>
    <scope>NUCLEOTIDE SEQUENCE [LARGE SCALE GENOMIC DNA]</scope>
    <source>
        <strain evidence="2">J267</strain>
        <tissue evidence="2">Leaf</tissue>
    </source>
</reference>
<evidence type="ECO:0000313" key="2">
    <source>
        <dbReference type="EMBL" id="KAA8542319.1"/>
    </source>
</evidence>
<dbReference type="GO" id="GO:0003723">
    <property type="term" value="F:RNA binding"/>
    <property type="evidence" value="ECO:0007669"/>
    <property type="project" value="TreeGrafter"/>
</dbReference>
<dbReference type="EMBL" id="CM018035">
    <property type="protein sequence ID" value="KAA8542319.1"/>
    <property type="molecule type" value="Genomic_DNA"/>
</dbReference>
<keyword evidence="3" id="KW-1185">Reference proteome</keyword>
<dbReference type="GO" id="GO:0005634">
    <property type="term" value="C:nucleus"/>
    <property type="evidence" value="ECO:0007669"/>
    <property type="project" value="TreeGrafter"/>
</dbReference>
<dbReference type="PANTHER" id="PTHR13384:SF19">
    <property type="entry name" value="G PATCH DOMAIN-CONTAINING PROTEIN 1"/>
    <property type="match status" value="1"/>
</dbReference>
<dbReference type="Proteomes" id="UP000325577">
    <property type="component" value="Linkage Group LG12"/>
</dbReference>
<dbReference type="PANTHER" id="PTHR13384">
    <property type="entry name" value="G PATCH DOMAIN-CONTAINING PROTEIN 1"/>
    <property type="match status" value="1"/>
</dbReference>
<sequence>MEPFDFNSSQSSSKTSSSTQYNPVCVLNPKQDLHVLGYDPFKHVPEFREKKRSSLLGSRELRHRNPLSMKEGSIAPGFGIGSLEELDIEDEDLRHLGLPEIRSHKANCMTWRSL</sequence>
<organism evidence="2 3">
    <name type="scientific">Nyssa sinensis</name>
    <dbReference type="NCBI Taxonomy" id="561372"/>
    <lineage>
        <taxon>Eukaryota</taxon>
        <taxon>Viridiplantae</taxon>
        <taxon>Streptophyta</taxon>
        <taxon>Embryophyta</taxon>
        <taxon>Tracheophyta</taxon>
        <taxon>Spermatophyta</taxon>
        <taxon>Magnoliopsida</taxon>
        <taxon>eudicotyledons</taxon>
        <taxon>Gunneridae</taxon>
        <taxon>Pentapetalae</taxon>
        <taxon>asterids</taxon>
        <taxon>Cornales</taxon>
        <taxon>Nyssaceae</taxon>
        <taxon>Nyssa</taxon>
    </lineage>
</organism>
<evidence type="ECO:0000256" key="1">
    <source>
        <dbReference type="SAM" id="MobiDB-lite"/>
    </source>
</evidence>
<feature type="compositionally biased region" description="Low complexity" evidence="1">
    <location>
        <begin position="8"/>
        <end position="20"/>
    </location>
</feature>